<dbReference type="EMBL" id="CP036261">
    <property type="protein sequence ID" value="QDS87419.1"/>
    <property type="molecule type" value="Genomic_DNA"/>
</dbReference>
<reference evidence="2 3" key="1">
    <citation type="submission" date="2019-02" db="EMBL/GenBank/DDBJ databases">
        <title>Deep-cultivation of Planctomycetes and their phenomic and genomic characterization uncovers novel biology.</title>
        <authorList>
            <person name="Wiegand S."/>
            <person name="Jogler M."/>
            <person name="Boedeker C."/>
            <person name="Pinto D."/>
            <person name="Vollmers J."/>
            <person name="Rivas-Marin E."/>
            <person name="Kohn T."/>
            <person name="Peeters S.H."/>
            <person name="Heuer A."/>
            <person name="Rast P."/>
            <person name="Oberbeckmann S."/>
            <person name="Bunk B."/>
            <person name="Jeske O."/>
            <person name="Meyerdierks A."/>
            <person name="Storesund J.E."/>
            <person name="Kallscheuer N."/>
            <person name="Luecker S."/>
            <person name="Lage O.M."/>
            <person name="Pohl T."/>
            <person name="Merkel B.J."/>
            <person name="Hornburger P."/>
            <person name="Mueller R.-W."/>
            <person name="Bruemmer F."/>
            <person name="Labrenz M."/>
            <person name="Spormann A.M."/>
            <person name="Op den Camp H."/>
            <person name="Overmann J."/>
            <person name="Amann R."/>
            <person name="Jetten M.S.M."/>
            <person name="Mascher T."/>
            <person name="Medema M.H."/>
            <person name="Devos D.P."/>
            <person name="Kaster A.-K."/>
            <person name="Ovreas L."/>
            <person name="Rohde M."/>
            <person name="Galperin M.Y."/>
            <person name="Jogler C."/>
        </authorList>
    </citation>
    <scope>NUCLEOTIDE SEQUENCE [LARGE SCALE GENOMIC DNA]</scope>
    <source>
        <strain evidence="2 3">EC9</strain>
    </source>
</reference>
<dbReference type="AlphaFoldDB" id="A0A517LXS9"/>
<protein>
    <submittedName>
        <fullName evidence="2">Uncharacterized protein</fullName>
    </submittedName>
</protein>
<evidence type="ECO:0000256" key="1">
    <source>
        <dbReference type="SAM" id="Phobius"/>
    </source>
</evidence>
<proteinExistence type="predicted"/>
<gene>
    <name evidence="2" type="ORF">EC9_15970</name>
</gene>
<evidence type="ECO:0000313" key="2">
    <source>
        <dbReference type="EMBL" id="QDS87419.1"/>
    </source>
</evidence>
<feature type="transmembrane region" description="Helical" evidence="1">
    <location>
        <begin position="56"/>
        <end position="74"/>
    </location>
</feature>
<dbReference type="Proteomes" id="UP000319557">
    <property type="component" value="Chromosome"/>
</dbReference>
<dbReference type="RefSeq" id="WP_145343772.1">
    <property type="nucleotide sequence ID" value="NZ_CP036261.1"/>
</dbReference>
<organism evidence="2 3">
    <name type="scientific">Rosistilla ulvae</name>
    <dbReference type="NCBI Taxonomy" id="1930277"/>
    <lineage>
        <taxon>Bacteria</taxon>
        <taxon>Pseudomonadati</taxon>
        <taxon>Planctomycetota</taxon>
        <taxon>Planctomycetia</taxon>
        <taxon>Pirellulales</taxon>
        <taxon>Pirellulaceae</taxon>
        <taxon>Rosistilla</taxon>
    </lineage>
</organism>
<accession>A0A517LXS9</accession>
<keyword evidence="1" id="KW-0472">Membrane</keyword>
<dbReference type="OrthoDB" id="284762at2"/>
<evidence type="ECO:0000313" key="3">
    <source>
        <dbReference type="Proteomes" id="UP000319557"/>
    </source>
</evidence>
<keyword evidence="1" id="KW-0812">Transmembrane</keyword>
<keyword evidence="1" id="KW-1133">Transmembrane helix</keyword>
<dbReference type="KEGG" id="ruv:EC9_15970"/>
<name>A0A517LXS9_9BACT</name>
<sequence length="131" mass="14477">MRGDHDFCDADQGDPTAIEAIIRSAGDYVVVSDDLRPRTIEAALDRQGLAATRRRVRWFALGAALFLAVSIPWIRSYDGGGLHSVSPTTAEIHQAALRYAAEANISPDWALQKVLDDLRRSQAEWLGQSMR</sequence>
<keyword evidence="3" id="KW-1185">Reference proteome</keyword>